<dbReference type="OrthoDB" id="8683087at2"/>
<evidence type="ECO:0000313" key="3">
    <source>
        <dbReference type="Proteomes" id="UP000382040"/>
    </source>
</evidence>
<evidence type="ECO:0000313" key="2">
    <source>
        <dbReference type="EMBL" id="VVE86247.1"/>
    </source>
</evidence>
<sequence length="129" mass="13687">MTLRNQKRLTVWLGLIAMWLLVVAPLVSHFLLATHANATTGVLCSATLQPENRGFGNADDNRQHPSTPHNDACGYCSVLEHHGVAPGTALLAVYLSCVVVAFSAITLILGFTPAGAFPTGRPRAPPLAF</sequence>
<keyword evidence="1" id="KW-0472">Membrane</keyword>
<name>A0A5E5BLQ2_9BURK</name>
<evidence type="ECO:0008006" key="4">
    <source>
        <dbReference type="Google" id="ProtNLM"/>
    </source>
</evidence>
<organism evidence="2 3">
    <name type="scientific">Pandoraea bronchicola</name>
    <dbReference type="NCBI Taxonomy" id="2508287"/>
    <lineage>
        <taxon>Bacteria</taxon>
        <taxon>Pseudomonadati</taxon>
        <taxon>Pseudomonadota</taxon>
        <taxon>Betaproteobacteria</taxon>
        <taxon>Burkholderiales</taxon>
        <taxon>Burkholderiaceae</taxon>
        <taxon>Pandoraea</taxon>
    </lineage>
</organism>
<dbReference type="RefSeq" id="WP_150557668.1">
    <property type="nucleotide sequence ID" value="NZ_CABPST010000001.1"/>
</dbReference>
<dbReference type="EMBL" id="CABPST010000001">
    <property type="protein sequence ID" value="VVE86247.1"/>
    <property type="molecule type" value="Genomic_DNA"/>
</dbReference>
<dbReference type="AlphaFoldDB" id="A0A5E5BLQ2"/>
<keyword evidence="1" id="KW-0812">Transmembrane</keyword>
<reference evidence="2 3" key="1">
    <citation type="submission" date="2019-08" db="EMBL/GenBank/DDBJ databases">
        <authorList>
            <person name="Peeters C."/>
        </authorList>
    </citation>
    <scope>NUCLEOTIDE SEQUENCE [LARGE SCALE GENOMIC DNA]</scope>
    <source>
        <strain evidence="2 3">LMG 20603</strain>
    </source>
</reference>
<dbReference type="Pfam" id="PF11162">
    <property type="entry name" value="DUF2946"/>
    <property type="match status" value="1"/>
</dbReference>
<evidence type="ECO:0000256" key="1">
    <source>
        <dbReference type="SAM" id="Phobius"/>
    </source>
</evidence>
<accession>A0A5E5BLQ2</accession>
<keyword evidence="1" id="KW-1133">Transmembrane helix</keyword>
<dbReference type="Proteomes" id="UP000382040">
    <property type="component" value="Unassembled WGS sequence"/>
</dbReference>
<dbReference type="InterPro" id="IPR021333">
    <property type="entry name" value="DUF2946"/>
</dbReference>
<feature type="transmembrane region" description="Helical" evidence="1">
    <location>
        <begin position="89"/>
        <end position="111"/>
    </location>
</feature>
<keyword evidence="3" id="KW-1185">Reference proteome</keyword>
<feature type="transmembrane region" description="Helical" evidence="1">
    <location>
        <begin position="12"/>
        <end position="32"/>
    </location>
</feature>
<gene>
    <name evidence="2" type="ORF">PBR20603_00166</name>
</gene>
<protein>
    <recommendedName>
        <fullName evidence="4">DUF2946 domain-containing protein</fullName>
    </recommendedName>
</protein>
<proteinExistence type="predicted"/>